<accession>F2JMS9</accession>
<keyword evidence="3" id="KW-1185">Reference proteome</keyword>
<evidence type="ECO:0000256" key="1">
    <source>
        <dbReference type="SAM" id="MobiDB-lite"/>
    </source>
</evidence>
<gene>
    <name evidence="2" type="ordered locus">Clole_4172</name>
</gene>
<sequence length="434" mass="47082">MFDPRDTCLLDDALARFDELVNAPCLPELTHFPVSPSETPPACLGFIQIEGFPVTDTFKAFSFVLNALESLQITIGYVIQVRNEQLSIYIGIKGDEFFCVALEILKNGLIQTFPGIQLHELTSEESCELIDQLFSPCKHNSLATISVIPNTSTTTPILTSFNNLMGRNEEFVLFLLATPVSLCHIRSILNELICLFNILSGFSQGNHTASKGLNKNGSTTVTRSNTETNGRSCTDTNTSGSSHNSSQYKNITSSTSLSLANNKSLGVSLLCNDSCGHATNTSRASAEGITNSEAVACSNSRLTATNLTENEAIVFSIQNKCVVDALATLNLLITRYTNLLTLPAFEFGAYLIAPCLSTTVRGAYTYLGVADDPSSTIGPTVVNVWDHCNNSFCTILKELQCFNQPFFESCSSKDCLSSTTIISGLEFISTLYFV</sequence>
<proteinExistence type="predicted"/>
<dbReference type="AlphaFoldDB" id="F2JMS9"/>
<dbReference type="KEGG" id="cle:Clole_4172"/>
<reference evidence="2 3" key="1">
    <citation type="journal article" date="2011" name="J. Bacteriol.">
        <title>Complete genome sequence of the cellulose-degrading bacterium Cellulosilyticum lentocellum.</title>
        <authorList>
            <consortium name="US DOE Joint Genome Institute"/>
            <person name="Miller D.A."/>
            <person name="Suen G."/>
            <person name="Bruce D."/>
            <person name="Copeland A."/>
            <person name="Cheng J.F."/>
            <person name="Detter C."/>
            <person name="Goodwin L.A."/>
            <person name="Han C.S."/>
            <person name="Hauser L.J."/>
            <person name="Land M.L."/>
            <person name="Lapidus A."/>
            <person name="Lucas S."/>
            <person name="Meincke L."/>
            <person name="Pitluck S."/>
            <person name="Tapia R."/>
            <person name="Teshima H."/>
            <person name="Woyke T."/>
            <person name="Fox B.G."/>
            <person name="Angert E.R."/>
            <person name="Currie C.R."/>
        </authorList>
    </citation>
    <scope>NUCLEOTIDE SEQUENCE [LARGE SCALE GENOMIC DNA]</scope>
    <source>
        <strain evidence="3">ATCC 49066 / DSM 5427 / NCIMB 11756 / RHM5</strain>
    </source>
</reference>
<evidence type="ECO:0000313" key="2">
    <source>
        <dbReference type="EMBL" id="ADZ85844.1"/>
    </source>
</evidence>
<evidence type="ECO:0000313" key="3">
    <source>
        <dbReference type="Proteomes" id="UP000008467"/>
    </source>
</evidence>
<dbReference type="RefSeq" id="WP_013659115.1">
    <property type="nucleotide sequence ID" value="NC_015275.1"/>
</dbReference>
<dbReference type="STRING" id="642492.Clole_4172"/>
<feature type="region of interest" description="Disordered" evidence="1">
    <location>
        <begin position="209"/>
        <end position="247"/>
    </location>
</feature>
<dbReference type="Proteomes" id="UP000008467">
    <property type="component" value="Chromosome"/>
</dbReference>
<dbReference type="HOGENOM" id="CLU_631202_0_0_9"/>
<protein>
    <submittedName>
        <fullName evidence="2">Uncharacterized protein</fullName>
    </submittedName>
</protein>
<organism evidence="2 3">
    <name type="scientific">Cellulosilyticum lentocellum (strain ATCC 49066 / DSM 5427 / NCIMB 11756 / RHM5)</name>
    <name type="common">Clostridium lentocellum</name>
    <dbReference type="NCBI Taxonomy" id="642492"/>
    <lineage>
        <taxon>Bacteria</taxon>
        <taxon>Bacillati</taxon>
        <taxon>Bacillota</taxon>
        <taxon>Clostridia</taxon>
        <taxon>Lachnospirales</taxon>
        <taxon>Cellulosilyticaceae</taxon>
        <taxon>Cellulosilyticum</taxon>
    </lineage>
</organism>
<name>F2JMS9_CELLD</name>
<dbReference type="EMBL" id="CP002582">
    <property type="protein sequence ID" value="ADZ85844.1"/>
    <property type="molecule type" value="Genomic_DNA"/>
</dbReference>